<dbReference type="PANTHER" id="PTHR47706">
    <property type="entry name" value="NMRA-LIKE FAMILY PROTEIN"/>
    <property type="match status" value="1"/>
</dbReference>
<reference evidence="4 5" key="1">
    <citation type="submission" date="2023-07" db="EMBL/GenBank/DDBJ databases">
        <title>Sequencing the genomes of 1000 actinobacteria strains.</title>
        <authorList>
            <person name="Klenk H.-P."/>
        </authorList>
    </citation>
    <scope>NUCLEOTIDE SEQUENCE [LARGE SCALE GENOMIC DNA]</scope>
    <source>
        <strain evidence="4 5">DSM 19426</strain>
    </source>
</reference>
<sequence length="310" mass="33237">MSRILVLGAGSIGRLTATRLVAAGHEVDLASRSGSTSVEGARTVGLDVTDVDATRAAVAGTDAVVNAMNPAKYTTWDRDWPPMARSVQAAVEAAGGRVVLVGNLYAYGRVQAPMSERTPLRPHGHKGELRRTMWEDLEAADRAGRLRAVELRASDYYGPGVANGTSYLNDYVVEPAATKSTVRLVIGSPDVAHSWTHLDDIAALAAAVAVCADDDVWGRPWMVPSESATLREVAERVAALRGRPQPRVVELAGVARAALRVLPFMRELDETRHQFEAPFLVDDTDARARFGLQPVPLDVGLKATVEDLLG</sequence>
<dbReference type="InterPro" id="IPR001509">
    <property type="entry name" value="Epimerase_deHydtase"/>
</dbReference>
<dbReference type="InterPro" id="IPR051609">
    <property type="entry name" value="NmrA/Isoflavone_reductase-like"/>
</dbReference>
<dbReference type="Gene3D" id="3.40.50.720">
    <property type="entry name" value="NAD(P)-binding Rossmann-like Domain"/>
    <property type="match status" value="1"/>
</dbReference>
<dbReference type="PANTHER" id="PTHR47706:SF4">
    <property type="entry name" value="NMRA-LIKE DOMAIN-CONTAINING PROTEIN"/>
    <property type="match status" value="1"/>
</dbReference>
<dbReference type="Pfam" id="PF01370">
    <property type="entry name" value="Epimerase"/>
    <property type="match status" value="1"/>
</dbReference>
<dbReference type="RefSeq" id="WP_310302986.1">
    <property type="nucleotide sequence ID" value="NZ_BAAAPS010000010.1"/>
</dbReference>
<name>A0ABU2BXD8_9ACTN</name>
<comment type="caution">
    <text evidence="4">The sequence shown here is derived from an EMBL/GenBank/DDBJ whole genome shotgun (WGS) entry which is preliminary data.</text>
</comment>
<accession>A0ABU2BXD8</accession>
<evidence type="ECO:0000259" key="3">
    <source>
        <dbReference type="Pfam" id="PF01370"/>
    </source>
</evidence>
<evidence type="ECO:0000313" key="4">
    <source>
        <dbReference type="EMBL" id="MDR7363068.1"/>
    </source>
</evidence>
<dbReference type="SUPFAM" id="SSF51735">
    <property type="entry name" value="NAD(P)-binding Rossmann-fold domains"/>
    <property type="match status" value="1"/>
</dbReference>
<protein>
    <submittedName>
        <fullName evidence="4">Nucleoside-diphosphate-sugar epimerase</fullName>
    </submittedName>
</protein>
<gene>
    <name evidence="4" type="ORF">J2S63_002621</name>
</gene>
<dbReference type="EMBL" id="JAVDYG010000001">
    <property type="protein sequence ID" value="MDR7363068.1"/>
    <property type="molecule type" value="Genomic_DNA"/>
</dbReference>
<evidence type="ECO:0000256" key="2">
    <source>
        <dbReference type="ARBA" id="ARBA00023002"/>
    </source>
</evidence>
<proteinExistence type="predicted"/>
<keyword evidence="1" id="KW-0521">NADP</keyword>
<keyword evidence="5" id="KW-1185">Reference proteome</keyword>
<keyword evidence="2" id="KW-0560">Oxidoreductase</keyword>
<dbReference type="Proteomes" id="UP001183648">
    <property type="component" value="Unassembled WGS sequence"/>
</dbReference>
<feature type="domain" description="NAD-dependent epimerase/dehydratase" evidence="3">
    <location>
        <begin position="4"/>
        <end position="209"/>
    </location>
</feature>
<evidence type="ECO:0000313" key="5">
    <source>
        <dbReference type="Proteomes" id="UP001183648"/>
    </source>
</evidence>
<organism evidence="4 5">
    <name type="scientific">Nocardioides marmoribigeumensis</name>
    <dbReference type="NCBI Taxonomy" id="433649"/>
    <lineage>
        <taxon>Bacteria</taxon>
        <taxon>Bacillati</taxon>
        <taxon>Actinomycetota</taxon>
        <taxon>Actinomycetes</taxon>
        <taxon>Propionibacteriales</taxon>
        <taxon>Nocardioidaceae</taxon>
        <taxon>Nocardioides</taxon>
    </lineage>
</organism>
<dbReference type="InterPro" id="IPR036291">
    <property type="entry name" value="NAD(P)-bd_dom_sf"/>
</dbReference>
<evidence type="ECO:0000256" key="1">
    <source>
        <dbReference type="ARBA" id="ARBA00022857"/>
    </source>
</evidence>